<evidence type="ECO:0000313" key="3">
    <source>
        <dbReference type="Proteomes" id="UP000054047"/>
    </source>
</evidence>
<accession>A0A0C2BW67</accession>
<dbReference type="OrthoDB" id="415460at2759"/>
<proteinExistence type="predicted"/>
<name>A0A0C2BW67_9BILA</name>
<dbReference type="AlphaFoldDB" id="A0A0C2BW67"/>
<organism evidence="2 3">
    <name type="scientific">Ancylostoma duodenale</name>
    <dbReference type="NCBI Taxonomy" id="51022"/>
    <lineage>
        <taxon>Eukaryota</taxon>
        <taxon>Metazoa</taxon>
        <taxon>Ecdysozoa</taxon>
        <taxon>Nematoda</taxon>
        <taxon>Chromadorea</taxon>
        <taxon>Rhabditida</taxon>
        <taxon>Rhabditina</taxon>
        <taxon>Rhabditomorpha</taxon>
        <taxon>Strongyloidea</taxon>
        <taxon>Ancylostomatidae</taxon>
        <taxon>Ancylostomatinae</taxon>
        <taxon>Ancylostoma</taxon>
    </lineage>
</organism>
<feature type="region of interest" description="Disordered" evidence="1">
    <location>
        <begin position="22"/>
        <end position="72"/>
    </location>
</feature>
<evidence type="ECO:0000256" key="1">
    <source>
        <dbReference type="SAM" id="MobiDB-lite"/>
    </source>
</evidence>
<sequence length="72" mass="8219">MFSARVIVSNFAMFYSHTQARSKMPKKRRGVLSVDQVKQQPHRANGPRRHGEQTPLVTQNINNHASPPHTMI</sequence>
<evidence type="ECO:0000313" key="2">
    <source>
        <dbReference type="EMBL" id="KIH48208.1"/>
    </source>
</evidence>
<dbReference type="Proteomes" id="UP000054047">
    <property type="component" value="Unassembled WGS sequence"/>
</dbReference>
<gene>
    <name evidence="2" type="ORF">ANCDUO_21726</name>
</gene>
<dbReference type="EMBL" id="KN761623">
    <property type="protein sequence ID" value="KIH48208.1"/>
    <property type="molecule type" value="Genomic_DNA"/>
</dbReference>
<reference evidence="2 3" key="1">
    <citation type="submission" date="2013-12" db="EMBL/GenBank/DDBJ databases">
        <title>Draft genome of the parsitic nematode Ancylostoma duodenale.</title>
        <authorList>
            <person name="Mitreva M."/>
        </authorList>
    </citation>
    <scope>NUCLEOTIDE SEQUENCE [LARGE SCALE GENOMIC DNA]</scope>
    <source>
        <strain evidence="2 3">Zhejiang</strain>
    </source>
</reference>
<keyword evidence="3" id="KW-1185">Reference proteome</keyword>
<feature type="compositionally biased region" description="Polar residues" evidence="1">
    <location>
        <begin position="55"/>
        <end position="65"/>
    </location>
</feature>
<protein>
    <submittedName>
        <fullName evidence="2">Uncharacterized protein</fullName>
    </submittedName>
</protein>